<evidence type="ECO:0000256" key="1">
    <source>
        <dbReference type="ARBA" id="ARBA00004651"/>
    </source>
</evidence>
<comment type="caution">
    <text evidence="8">The sequence shown here is derived from an EMBL/GenBank/DDBJ whole genome shotgun (WGS) entry which is preliminary data.</text>
</comment>
<reference evidence="8 9" key="1">
    <citation type="submission" date="2019-02" db="EMBL/GenBank/DDBJ databases">
        <title>Deep-cultivation of Planctomycetes and their phenomic and genomic characterization uncovers novel biology.</title>
        <authorList>
            <person name="Wiegand S."/>
            <person name="Jogler M."/>
            <person name="Boedeker C."/>
            <person name="Pinto D."/>
            <person name="Vollmers J."/>
            <person name="Rivas-Marin E."/>
            <person name="Kohn T."/>
            <person name="Peeters S.H."/>
            <person name="Heuer A."/>
            <person name="Rast P."/>
            <person name="Oberbeckmann S."/>
            <person name="Bunk B."/>
            <person name="Jeske O."/>
            <person name="Meyerdierks A."/>
            <person name="Storesund J.E."/>
            <person name="Kallscheuer N."/>
            <person name="Luecker S."/>
            <person name="Lage O.M."/>
            <person name="Pohl T."/>
            <person name="Merkel B.J."/>
            <person name="Hornburger P."/>
            <person name="Mueller R.-W."/>
            <person name="Bruemmer F."/>
            <person name="Labrenz M."/>
            <person name="Spormann A.M."/>
            <person name="Op Den Camp H."/>
            <person name="Overmann J."/>
            <person name="Amann R."/>
            <person name="Jetten M.S.M."/>
            <person name="Mascher T."/>
            <person name="Medema M.H."/>
            <person name="Devos D.P."/>
            <person name="Kaster A.-K."/>
            <person name="Ovreas L."/>
            <person name="Rohde M."/>
            <person name="Galperin M.Y."/>
            <person name="Jogler C."/>
        </authorList>
    </citation>
    <scope>NUCLEOTIDE SEQUENCE [LARGE SCALE GENOMIC DNA]</scope>
    <source>
        <strain evidence="8 9">Poly51</strain>
    </source>
</reference>
<dbReference type="PANTHER" id="PTHR12677">
    <property type="entry name" value="GOLGI APPARATUS MEMBRANE PROTEIN TVP38-RELATED"/>
    <property type="match status" value="1"/>
</dbReference>
<keyword evidence="4 6" id="KW-1133">Transmembrane helix</keyword>
<proteinExistence type="inferred from homology"/>
<organism evidence="8 9">
    <name type="scientific">Rubripirellula tenax</name>
    <dbReference type="NCBI Taxonomy" id="2528015"/>
    <lineage>
        <taxon>Bacteria</taxon>
        <taxon>Pseudomonadati</taxon>
        <taxon>Planctomycetota</taxon>
        <taxon>Planctomycetia</taxon>
        <taxon>Pirellulales</taxon>
        <taxon>Pirellulaceae</taxon>
        <taxon>Rubripirellula</taxon>
    </lineage>
</organism>
<feature type="domain" description="VTT" evidence="7">
    <location>
        <begin position="80"/>
        <end position="199"/>
    </location>
</feature>
<dbReference type="Pfam" id="PF09335">
    <property type="entry name" value="VTT_dom"/>
    <property type="match status" value="1"/>
</dbReference>
<dbReference type="GO" id="GO:0005886">
    <property type="term" value="C:plasma membrane"/>
    <property type="evidence" value="ECO:0007669"/>
    <property type="project" value="UniProtKB-SubCell"/>
</dbReference>
<keyword evidence="5 6" id="KW-0472">Membrane</keyword>
<evidence type="ECO:0000259" key="7">
    <source>
        <dbReference type="Pfam" id="PF09335"/>
    </source>
</evidence>
<protein>
    <recommendedName>
        <fullName evidence="6">TVP38/TMEM64 family membrane protein</fullName>
    </recommendedName>
</protein>
<dbReference type="PANTHER" id="PTHR12677:SF59">
    <property type="entry name" value="GOLGI APPARATUS MEMBRANE PROTEIN TVP38-RELATED"/>
    <property type="match status" value="1"/>
</dbReference>
<comment type="subcellular location">
    <subcellularLocation>
        <location evidence="1 6">Cell membrane</location>
        <topology evidence="1 6">Multi-pass membrane protein</topology>
    </subcellularLocation>
</comment>
<evidence type="ECO:0000256" key="6">
    <source>
        <dbReference type="RuleBase" id="RU366058"/>
    </source>
</evidence>
<keyword evidence="3 6" id="KW-0812">Transmembrane</keyword>
<comment type="similarity">
    <text evidence="6">Belongs to the TVP38/TMEM64 family.</text>
</comment>
<evidence type="ECO:0000256" key="2">
    <source>
        <dbReference type="ARBA" id="ARBA00022475"/>
    </source>
</evidence>
<evidence type="ECO:0000256" key="5">
    <source>
        <dbReference type="ARBA" id="ARBA00023136"/>
    </source>
</evidence>
<name>A0A5C6EQW3_9BACT</name>
<feature type="transmembrane region" description="Helical" evidence="6">
    <location>
        <begin position="168"/>
        <end position="194"/>
    </location>
</feature>
<keyword evidence="2 6" id="KW-1003">Cell membrane</keyword>
<feature type="transmembrane region" description="Helical" evidence="6">
    <location>
        <begin position="63"/>
        <end position="80"/>
    </location>
</feature>
<accession>A0A5C6EQW3</accession>
<dbReference type="InterPro" id="IPR032816">
    <property type="entry name" value="VTT_dom"/>
</dbReference>
<feature type="transmembrane region" description="Helical" evidence="6">
    <location>
        <begin position="30"/>
        <end position="51"/>
    </location>
</feature>
<feature type="transmembrane region" description="Helical" evidence="6">
    <location>
        <begin position="214"/>
        <end position="234"/>
    </location>
</feature>
<evidence type="ECO:0000313" key="8">
    <source>
        <dbReference type="EMBL" id="TWU51025.1"/>
    </source>
</evidence>
<keyword evidence="9" id="KW-1185">Reference proteome</keyword>
<dbReference type="EMBL" id="SJPW01000005">
    <property type="protein sequence ID" value="TWU51025.1"/>
    <property type="molecule type" value="Genomic_DNA"/>
</dbReference>
<dbReference type="Proteomes" id="UP000318288">
    <property type="component" value="Unassembled WGS sequence"/>
</dbReference>
<evidence type="ECO:0000256" key="4">
    <source>
        <dbReference type="ARBA" id="ARBA00022989"/>
    </source>
</evidence>
<evidence type="ECO:0000256" key="3">
    <source>
        <dbReference type="ARBA" id="ARBA00022692"/>
    </source>
</evidence>
<dbReference type="InterPro" id="IPR015414">
    <property type="entry name" value="TMEM64"/>
</dbReference>
<sequence length="254" mass="27024">MTLSWRTHDRYGNTVNTLTRPTPFLRWLKIFAPVALIATGIALVASGLDAARLQSMLSEHSQAAPIGFVIISILLMSVMVPKTVVSVTAGALFGTSLGSGLMLVVAVVAAALNYSIGRWWLADSIESRIRRQDQTPTGEILRTAQSMAGDAGFGFHLMIRLAPIPTMMISYLMGACGGRFAPFLAATAVAVIPQSLWVHSGTIATAIDDPQAGGLRWMGIALSVIGAIAISVAVPREAMKRLKRQRLTEPGAVD</sequence>
<feature type="transmembrane region" description="Helical" evidence="6">
    <location>
        <begin position="100"/>
        <end position="121"/>
    </location>
</feature>
<dbReference type="AlphaFoldDB" id="A0A5C6EQW3"/>
<evidence type="ECO:0000313" key="9">
    <source>
        <dbReference type="Proteomes" id="UP000318288"/>
    </source>
</evidence>
<gene>
    <name evidence="8" type="ORF">Poly51_43190</name>
</gene>